<evidence type="ECO:0000313" key="1">
    <source>
        <dbReference type="EMBL" id="CAG8639145.1"/>
    </source>
</evidence>
<sequence length="64" mass="7682">DYKSKEGDTFNKFNYKEDEGSNKVEGYYIEYEKNSTLYLTNIEEISTKDEDNKEESIEKRIQKI</sequence>
<feature type="non-terminal residue" evidence="1">
    <location>
        <position position="64"/>
    </location>
</feature>
<gene>
    <name evidence="1" type="ORF">SCALOS_LOCUS8256</name>
</gene>
<comment type="caution">
    <text evidence="1">The sequence shown here is derived from an EMBL/GenBank/DDBJ whole genome shotgun (WGS) entry which is preliminary data.</text>
</comment>
<proteinExistence type="predicted"/>
<dbReference type="EMBL" id="CAJVPM010021238">
    <property type="protein sequence ID" value="CAG8639145.1"/>
    <property type="molecule type" value="Genomic_DNA"/>
</dbReference>
<name>A0ACA9N777_9GLOM</name>
<keyword evidence="2" id="KW-1185">Reference proteome</keyword>
<feature type="non-terminal residue" evidence="1">
    <location>
        <position position="1"/>
    </location>
</feature>
<accession>A0ACA9N777</accession>
<reference evidence="1" key="1">
    <citation type="submission" date="2021-06" db="EMBL/GenBank/DDBJ databases">
        <authorList>
            <person name="Kallberg Y."/>
            <person name="Tangrot J."/>
            <person name="Rosling A."/>
        </authorList>
    </citation>
    <scope>NUCLEOTIDE SEQUENCE</scope>
    <source>
        <strain evidence="1">AU212A</strain>
    </source>
</reference>
<evidence type="ECO:0000313" key="2">
    <source>
        <dbReference type="Proteomes" id="UP000789860"/>
    </source>
</evidence>
<protein>
    <submittedName>
        <fullName evidence="1">7358_t:CDS:1</fullName>
    </submittedName>
</protein>
<organism evidence="1 2">
    <name type="scientific">Scutellospora calospora</name>
    <dbReference type="NCBI Taxonomy" id="85575"/>
    <lineage>
        <taxon>Eukaryota</taxon>
        <taxon>Fungi</taxon>
        <taxon>Fungi incertae sedis</taxon>
        <taxon>Mucoromycota</taxon>
        <taxon>Glomeromycotina</taxon>
        <taxon>Glomeromycetes</taxon>
        <taxon>Diversisporales</taxon>
        <taxon>Gigasporaceae</taxon>
        <taxon>Scutellospora</taxon>
    </lineage>
</organism>
<dbReference type="Proteomes" id="UP000789860">
    <property type="component" value="Unassembled WGS sequence"/>
</dbReference>